<keyword evidence="3" id="KW-1185">Reference proteome</keyword>
<feature type="region of interest" description="Disordered" evidence="1">
    <location>
        <begin position="70"/>
        <end position="180"/>
    </location>
</feature>
<name>A0ABR1KV32_9PEZI</name>
<feature type="compositionally biased region" description="Low complexity" evidence="1">
    <location>
        <begin position="76"/>
        <end position="92"/>
    </location>
</feature>
<organism evidence="2 3">
    <name type="scientific">Phyllosticta citriasiana</name>
    <dbReference type="NCBI Taxonomy" id="595635"/>
    <lineage>
        <taxon>Eukaryota</taxon>
        <taxon>Fungi</taxon>
        <taxon>Dikarya</taxon>
        <taxon>Ascomycota</taxon>
        <taxon>Pezizomycotina</taxon>
        <taxon>Dothideomycetes</taxon>
        <taxon>Dothideomycetes incertae sedis</taxon>
        <taxon>Botryosphaeriales</taxon>
        <taxon>Phyllostictaceae</taxon>
        <taxon>Phyllosticta</taxon>
    </lineage>
</organism>
<dbReference type="EMBL" id="JBBPHU010000004">
    <property type="protein sequence ID" value="KAK7519151.1"/>
    <property type="molecule type" value="Genomic_DNA"/>
</dbReference>
<accession>A0ABR1KV32</accession>
<gene>
    <name evidence="2" type="ORF">IWZ03DRAFT_308735</name>
</gene>
<sequence>MCVAELNVSRLPCRHRWYHLLRPCSPSANLSNCKNKLGLEGWETKCDFCPYCSSWNLSSTEYRLVGNDRSPSVGGLSRSPSISYSSTTTLTSARRDSRRASLARTDSSSSMAMPSLSVLEKTGERNRAISARLDAYLGKHPDRKGSKSGGETSDEDDQSSTQPPSPVESDVMSRVDAQVTAAPLKRRDSILKKGWRSSKRLSRTIFK</sequence>
<evidence type="ECO:0000256" key="1">
    <source>
        <dbReference type="SAM" id="MobiDB-lite"/>
    </source>
</evidence>
<evidence type="ECO:0000313" key="2">
    <source>
        <dbReference type="EMBL" id="KAK7519151.1"/>
    </source>
</evidence>
<feature type="compositionally biased region" description="Low complexity" evidence="1">
    <location>
        <begin position="100"/>
        <end position="117"/>
    </location>
</feature>
<dbReference type="Proteomes" id="UP001363622">
    <property type="component" value="Unassembled WGS sequence"/>
</dbReference>
<protein>
    <submittedName>
        <fullName evidence="2">Uncharacterized protein</fullName>
    </submittedName>
</protein>
<reference evidence="2 3" key="1">
    <citation type="submission" date="2024-04" db="EMBL/GenBank/DDBJ databases">
        <title>Phyllosticta paracitricarpa is synonymous to the EU quarantine fungus P. citricarpa based on phylogenomic analyses.</title>
        <authorList>
            <consortium name="Lawrence Berkeley National Laboratory"/>
            <person name="Van Ingen-Buijs V.A."/>
            <person name="Van Westerhoven A.C."/>
            <person name="Haridas S."/>
            <person name="Skiadas P."/>
            <person name="Martin F."/>
            <person name="Groenewald J.Z."/>
            <person name="Crous P.W."/>
            <person name="Seidl M.F."/>
        </authorList>
    </citation>
    <scope>NUCLEOTIDE SEQUENCE [LARGE SCALE GENOMIC DNA]</scope>
    <source>
        <strain evidence="2 3">CBS 123371</strain>
    </source>
</reference>
<evidence type="ECO:0000313" key="3">
    <source>
        <dbReference type="Proteomes" id="UP001363622"/>
    </source>
</evidence>
<comment type="caution">
    <text evidence="2">The sequence shown here is derived from an EMBL/GenBank/DDBJ whole genome shotgun (WGS) entry which is preliminary data.</text>
</comment>
<proteinExistence type="predicted"/>